<reference evidence="2" key="1">
    <citation type="journal article" date="2023" name="G3 (Bethesda)">
        <title>Genome assembly and association tests identify interacting loci associated with vigor, precocity, and sex in interspecific pistachio rootstocks.</title>
        <authorList>
            <person name="Palmer W."/>
            <person name="Jacygrad E."/>
            <person name="Sagayaradj S."/>
            <person name="Cavanaugh K."/>
            <person name="Han R."/>
            <person name="Bertier L."/>
            <person name="Beede B."/>
            <person name="Kafkas S."/>
            <person name="Golino D."/>
            <person name="Preece J."/>
            <person name="Michelmore R."/>
        </authorList>
    </citation>
    <scope>NUCLEOTIDE SEQUENCE [LARGE SCALE GENOMIC DNA]</scope>
</reference>
<evidence type="ECO:0000313" key="2">
    <source>
        <dbReference type="Proteomes" id="UP001163603"/>
    </source>
</evidence>
<name>A0ACC0XX30_9ROSI</name>
<evidence type="ECO:0000313" key="1">
    <source>
        <dbReference type="EMBL" id="KAJ0026076.1"/>
    </source>
</evidence>
<organism evidence="1 2">
    <name type="scientific">Pistacia integerrima</name>
    <dbReference type="NCBI Taxonomy" id="434235"/>
    <lineage>
        <taxon>Eukaryota</taxon>
        <taxon>Viridiplantae</taxon>
        <taxon>Streptophyta</taxon>
        <taxon>Embryophyta</taxon>
        <taxon>Tracheophyta</taxon>
        <taxon>Spermatophyta</taxon>
        <taxon>Magnoliopsida</taxon>
        <taxon>eudicotyledons</taxon>
        <taxon>Gunneridae</taxon>
        <taxon>Pentapetalae</taxon>
        <taxon>rosids</taxon>
        <taxon>malvids</taxon>
        <taxon>Sapindales</taxon>
        <taxon>Anacardiaceae</taxon>
        <taxon>Pistacia</taxon>
    </lineage>
</organism>
<protein>
    <submittedName>
        <fullName evidence="1">Uncharacterized protein</fullName>
    </submittedName>
</protein>
<sequence length="59" mass="7069">MPPESRIIELIPLCKSSFTVDIYLLLFHEEGHEFNFIRYYRLPPFKILSLKNIKLTSRT</sequence>
<comment type="caution">
    <text evidence="1">The sequence shown here is derived from an EMBL/GenBank/DDBJ whole genome shotgun (WGS) entry which is preliminary data.</text>
</comment>
<proteinExistence type="predicted"/>
<accession>A0ACC0XX30</accession>
<dbReference type="EMBL" id="CM047745">
    <property type="protein sequence ID" value="KAJ0026076.1"/>
    <property type="molecule type" value="Genomic_DNA"/>
</dbReference>
<keyword evidence="2" id="KW-1185">Reference proteome</keyword>
<gene>
    <name evidence="1" type="ORF">Pint_08245</name>
</gene>
<dbReference type="Proteomes" id="UP001163603">
    <property type="component" value="Chromosome 10"/>
</dbReference>